<dbReference type="AlphaFoldDB" id="A0AA96K395"/>
<feature type="transmembrane region" description="Helical" evidence="6">
    <location>
        <begin position="275"/>
        <end position="292"/>
    </location>
</feature>
<dbReference type="EMBL" id="CP116968">
    <property type="protein sequence ID" value="WNM62369.1"/>
    <property type="molecule type" value="Genomic_DNA"/>
</dbReference>
<evidence type="ECO:0000256" key="6">
    <source>
        <dbReference type="SAM" id="Phobius"/>
    </source>
</evidence>
<dbReference type="PANTHER" id="PTHR21716">
    <property type="entry name" value="TRANSMEMBRANE PROTEIN"/>
    <property type="match status" value="1"/>
</dbReference>
<dbReference type="Pfam" id="PF01594">
    <property type="entry name" value="AI-2E_transport"/>
    <property type="match status" value="1"/>
</dbReference>
<comment type="subcellular location">
    <subcellularLocation>
        <location evidence="1">Membrane</location>
        <topology evidence="1">Multi-pass membrane protein</topology>
    </subcellularLocation>
</comment>
<keyword evidence="3 6" id="KW-0812">Transmembrane</keyword>
<protein>
    <submittedName>
        <fullName evidence="7">AI-2E family transporter</fullName>
    </submittedName>
</protein>
<evidence type="ECO:0000313" key="7">
    <source>
        <dbReference type="EMBL" id="WNM62369.1"/>
    </source>
</evidence>
<dbReference type="PANTHER" id="PTHR21716:SF4">
    <property type="entry name" value="TRANSMEMBRANE PROTEIN 245"/>
    <property type="match status" value="1"/>
</dbReference>
<reference evidence="7 8" key="1">
    <citation type="submission" date="2023-01" db="EMBL/GenBank/DDBJ databases">
        <title>Cultivation and genomic characterization of new, ubiquitous marine nitrite-oxidizing bacteria from the Nitrospirales.</title>
        <authorList>
            <person name="Mueller A.J."/>
            <person name="Daebeler A."/>
            <person name="Herbold C.W."/>
            <person name="Kirkegaard R.H."/>
            <person name="Daims H."/>
        </authorList>
    </citation>
    <scope>NUCLEOTIDE SEQUENCE [LARGE SCALE GENOMIC DNA]</scope>
    <source>
        <strain evidence="7 8">DK</strain>
    </source>
</reference>
<organism evidence="7 8">
    <name type="scientific">Candidatus Nitrospira neomarina</name>
    <dbReference type="NCBI Taxonomy" id="3020899"/>
    <lineage>
        <taxon>Bacteria</taxon>
        <taxon>Pseudomonadati</taxon>
        <taxon>Nitrospirota</taxon>
        <taxon>Nitrospiria</taxon>
        <taxon>Nitrospirales</taxon>
        <taxon>Nitrospiraceae</taxon>
        <taxon>Nitrospira</taxon>
    </lineage>
</organism>
<evidence type="ECO:0000256" key="3">
    <source>
        <dbReference type="ARBA" id="ARBA00022692"/>
    </source>
</evidence>
<dbReference type="GO" id="GO:0016020">
    <property type="term" value="C:membrane"/>
    <property type="evidence" value="ECO:0007669"/>
    <property type="project" value="UniProtKB-SubCell"/>
</dbReference>
<dbReference type="Proteomes" id="UP001302494">
    <property type="component" value="Chromosome"/>
</dbReference>
<evidence type="ECO:0000256" key="2">
    <source>
        <dbReference type="ARBA" id="ARBA00009773"/>
    </source>
</evidence>
<feature type="transmembrane region" description="Helical" evidence="6">
    <location>
        <begin position="312"/>
        <end position="342"/>
    </location>
</feature>
<accession>A0AA96K395</accession>
<feature type="transmembrane region" description="Helical" evidence="6">
    <location>
        <begin position="209"/>
        <end position="235"/>
    </location>
</feature>
<dbReference type="KEGG" id="nneo:PQG83_01095"/>
<keyword evidence="4 6" id="KW-1133">Transmembrane helix</keyword>
<comment type="similarity">
    <text evidence="2">Belongs to the autoinducer-2 exporter (AI-2E) (TC 2.A.86) family.</text>
</comment>
<feature type="transmembrane region" description="Helical" evidence="6">
    <location>
        <begin position="32"/>
        <end position="49"/>
    </location>
</feature>
<dbReference type="RefSeq" id="WP_312745759.1">
    <property type="nucleotide sequence ID" value="NZ_CP116968.1"/>
</dbReference>
<evidence type="ECO:0000256" key="4">
    <source>
        <dbReference type="ARBA" id="ARBA00022989"/>
    </source>
</evidence>
<feature type="transmembrane region" description="Helical" evidence="6">
    <location>
        <begin position="241"/>
        <end position="263"/>
    </location>
</feature>
<evidence type="ECO:0000256" key="5">
    <source>
        <dbReference type="ARBA" id="ARBA00023136"/>
    </source>
</evidence>
<feature type="transmembrane region" description="Helical" evidence="6">
    <location>
        <begin position="160"/>
        <end position="178"/>
    </location>
</feature>
<keyword evidence="5 6" id="KW-0472">Membrane</keyword>
<dbReference type="InterPro" id="IPR002549">
    <property type="entry name" value="AI-2E-like"/>
</dbReference>
<sequence>MSPQVLSAAFLLLCSLLLYVLGLIFAPFMTPILWAMLLVRLFYPLYQWLTRKLGDRTTASAALSTLSVMLLAVLPVAYLVFLVVTETINAYQLAMTWVQEGGLQRLPELVARLPLIGNVSQELLGRLILAYGDVKGNLVEGGKAVSGVVLSSVGGLATNTLDLFMDFFVILFTLFFLFRDGHHLYRAFYEALPIEESYKAVIMERLDNVMVAVVQGTILTALAQGFTAGLAYWALGVPFSIFLGALSAILSLVPFGGTALVWAPVAAYLLWTGPIWKGIVMIGIGVGLVGLMDNLLKPFLVGSKADLPVLFLFFASLGGLAYFGFIGLFLGPILLGIALAVFQIYRENYQEQVGLLVKAESGHPKEPANPIIK</sequence>
<proteinExistence type="inferred from homology"/>
<gene>
    <name evidence="7" type="ORF">PQG83_01095</name>
</gene>
<name>A0AA96K395_9BACT</name>
<evidence type="ECO:0000256" key="1">
    <source>
        <dbReference type="ARBA" id="ARBA00004141"/>
    </source>
</evidence>
<feature type="transmembrane region" description="Helical" evidence="6">
    <location>
        <begin position="61"/>
        <end position="84"/>
    </location>
</feature>
<keyword evidence="8" id="KW-1185">Reference proteome</keyword>
<evidence type="ECO:0000313" key="8">
    <source>
        <dbReference type="Proteomes" id="UP001302494"/>
    </source>
</evidence>